<comment type="similarity">
    <text evidence="1">Belongs to the ROK (NagC/XylR) family.</text>
</comment>
<evidence type="ECO:0000256" key="1">
    <source>
        <dbReference type="ARBA" id="ARBA00006479"/>
    </source>
</evidence>
<proteinExistence type="inferred from homology"/>
<protein>
    <submittedName>
        <fullName evidence="3">ROK family transcriptional regulator</fullName>
    </submittedName>
</protein>
<gene>
    <name evidence="3" type="ORF">FOE78_12555</name>
</gene>
<evidence type="ECO:0000313" key="4">
    <source>
        <dbReference type="Proteomes" id="UP000319263"/>
    </source>
</evidence>
<dbReference type="RefSeq" id="WP_143986595.1">
    <property type="nucleotide sequence ID" value="NZ_CP041692.1"/>
</dbReference>
<dbReference type="Pfam" id="PF12802">
    <property type="entry name" value="MarR_2"/>
    <property type="match status" value="1"/>
</dbReference>
<dbReference type="OrthoDB" id="37575at2"/>
<dbReference type="InterPro" id="IPR000835">
    <property type="entry name" value="HTH_MarR-typ"/>
</dbReference>
<dbReference type="SUPFAM" id="SSF53067">
    <property type="entry name" value="Actin-like ATPase domain"/>
    <property type="match status" value="1"/>
</dbReference>
<dbReference type="InterPro" id="IPR036390">
    <property type="entry name" value="WH_DNA-bd_sf"/>
</dbReference>
<feature type="domain" description="HTH marR-type" evidence="2">
    <location>
        <begin position="19"/>
        <end position="57"/>
    </location>
</feature>
<dbReference type="Proteomes" id="UP000319263">
    <property type="component" value="Chromosome"/>
</dbReference>
<dbReference type="AlphaFoldDB" id="A0A516PZR1"/>
<dbReference type="Pfam" id="PF00480">
    <property type="entry name" value="ROK"/>
    <property type="match status" value="2"/>
</dbReference>
<organism evidence="3 4">
    <name type="scientific">Microlunatus elymi</name>
    <dbReference type="NCBI Taxonomy" id="2596828"/>
    <lineage>
        <taxon>Bacteria</taxon>
        <taxon>Bacillati</taxon>
        <taxon>Actinomycetota</taxon>
        <taxon>Actinomycetes</taxon>
        <taxon>Propionibacteriales</taxon>
        <taxon>Propionibacteriaceae</taxon>
        <taxon>Microlunatus</taxon>
    </lineage>
</organism>
<dbReference type="EMBL" id="CP041692">
    <property type="protein sequence ID" value="QDP96632.1"/>
    <property type="molecule type" value="Genomic_DNA"/>
</dbReference>
<dbReference type="PANTHER" id="PTHR18964">
    <property type="entry name" value="ROK (REPRESSOR, ORF, KINASE) FAMILY"/>
    <property type="match status" value="1"/>
</dbReference>
<name>A0A516PZR1_9ACTN</name>
<dbReference type="Gene3D" id="1.10.10.10">
    <property type="entry name" value="Winged helix-like DNA-binding domain superfamily/Winged helix DNA-binding domain"/>
    <property type="match status" value="1"/>
</dbReference>
<dbReference type="CDD" id="cd00090">
    <property type="entry name" value="HTH_ARSR"/>
    <property type="match status" value="1"/>
</dbReference>
<sequence length="416" mass="44214">MSTADSAAAAVRQANARDCLLQLRDASGPLTVGELAERTGLSRPTVDAVLADLVDRGPVYGCAPTDLNLPGRPARRFAFNARFALVAGVDVGARGVHCTLSDAGGALITSSDAAVPAGADRTQIVVDLVQRALRDADRYQDHQRRAGTDHDHLVHDQLPMSNGEPARLAAVGISVPAILDHDDQVVQSLNVGEWIGFDLRQELSNRLGCTVSIENDVKLAAYAEHRLGSGADNSIFVQIGNRISVAVIIDGKILQGSHRLAGELGSQRSMRWTRTSRDGQLVWSDGTQAVGVFRRAADGDDQAQQEIDAFCREIAPRLAALLLTIDPESVVIGGGLSRAGETLLDPLRRHVGDLLMTPDSPAFVAAALTTDGSLTGALGHAFEHGSSEIFGIPGVPAPWCRWRNNAQSTNEAEKRT</sequence>
<dbReference type="GO" id="GO:0003700">
    <property type="term" value="F:DNA-binding transcription factor activity"/>
    <property type="evidence" value="ECO:0007669"/>
    <property type="project" value="InterPro"/>
</dbReference>
<dbReference type="KEGG" id="mik:FOE78_12555"/>
<accession>A0A516PZR1</accession>
<keyword evidence="4" id="KW-1185">Reference proteome</keyword>
<reference evidence="3 4" key="1">
    <citation type="submission" date="2019-07" db="EMBL/GenBank/DDBJ databases">
        <title>Microlunatus dokdonensis sp. nov. isolated from the rhizospheric soil of the wild plant Elymus tsukushiensis.</title>
        <authorList>
            <person name="Ghim S.-Y."/>
            <person name="Hwang Y.-J."/>
            <person name="Son J.-S."/>
            <person name="Shin J.-H."/>
        </authorList>
    </citation>
    <scope>NUCLEOTIDE SEQUENCE [LARGE SCALE GENOMIC DNA]</scope>
    <source>
        <strain evidence="3 4">KUDC0627</strain>
    </source>
</reference>
<dbReference type="InterPro" id="IPR011991">
    <property type="entry name" value="ArsR-like_HTH"/>
</dbReference>
<dbReference type="SUPFAM" id="SSF46785">
    <property type="entry name" value="Winged helix' DNA-binding domain"/>
    <property type="match status" value="1"/>
</dbReference>
<evidence type="ECO:0000259" key="2">
    <source>
        <dbReference type="Pfam" id="PF12802"/>
    </source>
</evidence>
<dbReference type="InterPro" id="IPR043129">
    <property type="entry name" value="ATPase_NBD"/>
</dbReference>
<dbReference type="InterPro" id="IPR000600">
    <property type="entry name" value="ROK"/>
</dbReference>
<dbReference type="CDD" id="cd23763">
    <property type="entry name" value="ASKHA_ATPase_ROK"/>
    <property type="match status" value="1"/>
</dbReference>
<dbReference type="Gene3D" id="3.30.420.40">
    <property type="match status" value="3"/>
</dbReference>
<dbReference type="PANTHER" id="PTHR18964:SF149">
    <property type="entry name" value="BIFUNCTIONAL UDP-N-ACETYLGLUCOSAMINE 2-EPIMERASE_N-ACETYLMANNOSAMINE KINASE"/>
    <property type="match status" value="1"/>
</dbReference>
<dbReference type="InterPro" id="IPR036388">
    <property type="entry name" value="WH-like_DNA-bd_sf"/>
</dbReference>
<evidence type="ECO:0000313" key="3">
    <source>
        <dbReference type="EMBL" id="QDP96632.1"/>
    </source>
</evidence>